<comment type="caution">
    <text evidence="1">The sequence shown here is derived from an EMBL/GenBank/DDBJ whole genome shotgun (WGS) entry which is preliminary data.</text>
</comment>
<evidence type="ECO:0000313" key="1">
    <source>
        <dbReference type="EMBL" id="OXT01964.1"/>
    </source>
</evidence>
<dbReference type="RefSeq" id="WP_094075931.1">
    <property type="nucleotide sequence ID" value="NZ_NBYO01000001.1"/>
</dbReference>
<organism evidence="1 2">
    <name type="scientific">Notoacmeibacter marinus</name>
    <dbReference type="NCBI Taxonomy" id="1876515"/>
    <lineage>
        <taxon>Bacteria</taxon>
        <taxon>Pseudomonadati</taxon>
        <taxon>Pseudomonadota</taxon>
        <taxon>Alphaproteobacteria</taxon>
        <taxon>Hyphomicrobiales</taxon>
        <taxon>Notoacmeibacteraceae</taxon>
        <taxon>Notoacmeibacter</taxon>
    </lineage>
</organism>
<dbReference type="EMBL" id="NBYO01000001">
    <property type="protein sequence ID" value="OXT01964.1"/>
    <property type="molecule type" value="Genomic_DNA"/>
</dbReference>
<evidence type="ECO:0000313" key="2">
    <source>
        <dbReference type="Proteomes" id="UP000215405"/>
    </source>
</evidence>
<protein>
    <submittedName>
        <fullName evidence="1">Uncharacterized protein</fullName>
    </submittedName>
</protein>
<dbReference type="AlphaFoldDB" id="A0A231V1H0"/>
<proteinExistence type="predicted"/>
<keyword evidence="2" id="KW-1185">Reference proteome</keyword>
<reference evidence="2" key="1">
    <citation type="journal article" date="2017" name="Int. J. Syst. Evol. Microbiol.">
        <title>Notoacmeibacter marinus gen. nov., sp. nov., isolated from the gut of a limpet and proposal of Notoacmeibacteraceae fam. nov. in the order Rhizobiales of the class Alphaproteobacteria.</title>
        <authorList>
            <person name="Huang Z."/>
            <person name="Guo F."/>
            <person name="Lai Q."/>
        </authorList>
    </citation>
    <scope>NUCLEOTIDE SEQUENCE [LARGE SCALE GENOMIC DNA]</scope>
    <source>
        <strain evidence="2">XMTR2A4</strain>
    </source>
</reference>
<dbReference type="Proteomes" id="UP000215405">
    <property type="component" value="Unassembled WGS sequence"/>
</dbReference>
<gene>
    <name evidence="1" type="ORF">B7H23_03230</name>
</gene>
<name>A0A231V1H0_9HYPH</name>
<accession>A0A231V1H0</accession>
<sequence>MQSIASPFLKQSSPSLTSAWIKADHLKKFEAQRDKRMRNEKQADEADADFFDLAISVVLATMEEIEAFQVKLDEYDEATVQALIANNEQLDAVQNEMNDLLDRAHVMEDGRRVFRTEDRSAIYDENGEKLGHGEIDADAISGASPTWEEYEPVYTERQHLLQERQQLIEFQDKLDEARELSGAEGFTKDELDELDTELEETMPEAVARQLPGYEPETPSAPTAALDGVKAVISVGPDVLGPSGP</sequence>